<dbReference type="Gene3D" id="3.10.129.10">
    <property type="entry name" value="Hotdog Thioesterase"/>
    <property type="match status" value="1"/>
</dbReference>
<accession>A0A9X4H388</accession>
<evidence type="ECO:0000313" key="1">
    <source>
        <dbReference type="EMBL" id="MDF9409465.1"/>
    </source>
</evidence>
<dbReference type="RefSeq" id="WP_277444934.1">
    <property type="nucleotide sequence ID" value="NZ_JAKOAV010000031.1"/>
</dbReference>
<dbReference type="InterPro" id="IPR050563">
    <property type="entry name" value="4-hydroxybenzoyl-CoA_TE"/>
</dbReference>
<organism evidence="1 2">
    <name type="scientific">Pelotomaculum isophthalicicum JI</name>
    <dbReference type="NCBI Taxonomy" id="947010"/>
    <lineage>
        <taxon>Bacteria</taxon>
        <taxon>Bacillati</taxon>
        <taxon>Bacillota</taxon>
        <taxon>Clostridia</taxon>
        <taxon>Eubacteriales</taxon>
        <taxon>Desulfotomaculaceae</taxon>
        <taxon>Pelotomaculum</taxon>
    </lineage>
</organism>
<proteinExistence type="predicted"/>
<gene>
    <name evidence="1" type="ORF">L7E55_14055</name>
</gene>
<sequence length="145" mass="16857">MNGYAHKLERRIDWFEVDFRGHVNNVSFIYYVQEARVELLHIIGLMQSQAKEKEGPVLASITCQYYRPLFYPGKIHVYSKVSEIKNTSFVIKHAIYNNRNQMAAEAQDILVYYDFVKETKLTIADELRKGLEKMSSGNIVPPEPL</sequence>
<dbReference type="Pfam" id="PF13279">
    <property type="entry name" value="4HBT_2"/>
    <property type="match status" value="1"/>
</dbReference>
<dbReference type="AlphaFoldDB" id="A0A9X4H388"/>
<comment type="caution">
    <text evidence="1">The sequence shown here is derived from an EMBL/GenBank/DDBJ whole genome shotgun (WGS) entry which is preliminary data.</text>
</comment>
<name>A0A9X4H388_9FIRM</name>
<dbReference type="EMBL" id="JAKOAV010000031">
    <property type="protein sequence ID" value="MDF9409465.1"/>
    <property type="molecule type" value="Genomic_DNA"/>
</dbReference>
<dbReference type="GO" id="GO:0047617">
    <property type="term" value="F:fatty acyl-CoA hydrolase activity"/>
    <property type="evidence" value="ECO:0007669"/>
    <property type="project" value="TreeGrafter"/>
</dbReference>
<reference evidence="1" key="1">
    <citation type="submission" date="2022-02" db="EMBL/GenBank/DDBJ databases">
        <authorList>
            <person name="Leng L."/>
        </authorList>
    </citation>
    <scope>NUCLEOTIDE SEQUENCE</scope>
    <source>
        <strain evidence="1">JI</strain>
    </source>
</reference>
<dbReference type="InterPro" id="IPR029069">
    <property type="entry name" value="HotDog_dom_sf"/>
</dbReference>
<dbReference type="Proteomes" id="UP001154312">
    <property type="component" value="Unassembled WGS sequence"/>
</dbReference>
<dbReference type="CDD" id="cd00586">
    <property type="entry name" value="4HBT"/>
    <property type="match status" value="1"/>
</dbReference>
<evidence type="ECO:0000313" key="2">
    <source>
        <dbReference type="Proteomes" id="UP001154312"/>
    </source>
</evidence>
<dbReference type="PANTHER" id="PTHR31793">
    <property type="entry name" value="4-HYDROXYBENZOYL-COA THIOESTERASE FAMILY MEMBER"/>
    <property type="match status" value="1"/>
</dbReference>
<protein>
    <submittedName>
        <fullName evidence="1">Acyl-CoA thioesterase</fullName>
    </submittedName>
</protein>
<dbReference type="SUPFAM" id="SSF54637">
    <property type="entry name" value="Thioesterase/thiol ester dehydrase-isomerase"/>
    <property type="match status" value="1"/>
</dbReference>
<dbReference type="PANTHER" id="PTHR31793:SF39">
    <property type="entry name" value="THIOESTERASE_THIOL ESTER DEHYDRASE-ISOMERASE"/>
    <property type="match status" value="1"/>
</dbReference>
<keyword evidence="2" id="KW-1185">Reference proteome</keyword>